<dbReference type="EMBL" id="JAVHJO010000004">
    <property type="protein sequence ID" value="KAK6540674.1"/>
    <property type="molecule type" value="Genomic_DNA"/>
</dbReference>
<evidence type="ECO:0000313" key="3">
    <source>
        <dbReference type="Proteomes" id="UP001365542"/>
    </source>
</evidence>
<feature type="compositionally biased region" description="Low complexity" evidence="1">
    <location>
        <begin position="27"/>
        <end position="46"/>
    </location>
</feature>
<dbReference type="AlphaFoldDB" id="A0AAV9XHN4"/>
<organism evidence="2 3">
    <name type="scientific">Orbilia ellipsospora</name>
    <dbReference type="NCBI Taxonomy" id="2528407"/>
    <lineage>
        <taxon>Eukaryota</taxon>
        <taxon>Fungi</taxon>
        <taxon>Dikarya</taxon>
        <taxon>Ascomycota</taxon>
        <taxon>Pezizomycotina</taxon>
        <taxon>Orbiliomycetes</taxon>
        <taxon>Orbiliales</taxon>
        <taxon>Orbiliaceae</taxon>
        <taxon>Orbilia</taxon>
    </lineage>
</organism>
<reference evidence="2 3" key="1">
    <citation type="submission" date="2019-10" db="EMBL/GenBank/DDBJ databases">
        <authorList>
            <person name="Palmer J.M."/>
        </authorList>
    </citation>
    <scope>NUCLEOTIDE SEQUENCE [LARGE SCALE GENOMIC DNA]</scope>
    <source>
        <strain evidence="2 3">TWF694</strain>
    </source>
</reference>
<comment type="caution">
    <text evidence="2">The sequence shown here is derived from an EMBL/GenBank/DDBJ whole genome shotgun (WGS) entry which is preliminary data.</text>
</comment>
<gene>
    <name evidence="2" type="ORF">TWF694_008067</name>
</gene>
<evidence type="ECO:0000313" key="2">
    <source>
        <dbReference type="EMBL" id="KAK6540674.1"/>
    </source>
</evidence>
<protein>
    <submittedName>
        <fullName evidence="2">Uncharacterized protein</fullName>
    </submittedName>
</protein>
<name>A0AAV9XHN4_9PEZI</name>
<feature type="region of interest" description="Disordered" evidence="1">
    <location>
        <begin position="25"/>
        <end position="49"/>
    </location>
</feature>
<accession>A0AAV9XHN4</accession>
<proteinExistence type="predicted"/>
<evidence type="ECO:0000256" key="1">
    <source>
        <dbReference type="SAM" id="MobiDB-lite"/>
    </source>
</evidence>
<dbReference type="Proteomes" id="UP001365542">
    <property type="component" value="Unassembled WGS sequence"/>
</dbReference>
<sequence length="121" mass="13344">MSSSDVSTSPTSGFRSIKFAFRKRKTSLSSSGSSPPSNSSPPTTSPVVALKSYPHTHIKEMVYEACPRIPKHSYEESIDNCNCGKIVVGRYREMCGLKDAECPGCKFGFEEPAEESDDEYY</sequence>
<keyword evidence="3" id="KW-1185">Reference proteome</keyword>